<dbReference type="Proteomes" id="UP001562425">
    <property type="component" value="Unassembled WGS sequence"/>
</dbReference>
<dbReference type="EMBL" id="JBEHCU010011632">
    <property type="protein sequence ID" value="KAL1376500.1"/>
    <property type="molecule type" value="Genomic_DNA"/>
</dbReference>
<keyword evidence="4" id="KW-1185">Reference proteome</keyword>
<evidence type="ECO:0000259" key="2">
    <source>
        <dbReference type="Pfam" id="PF00211"/>
    </source>
</evidence>
<evidence type="ECO:0000313" key="3">
    <source>
        <dbReference type="EMBL" id="KAL1376500.1"/>
    </source>
</evidence>
<evidence type="ECO:0000313" key="4">
    <source>
        <dbReference type="Proteomes" id="UP001562425"/>
    </source>
</evidence>
<dbReference type="InterPro" id="IPR029787">
    <property type="entry name" value="Nucleotide_cyclase"/>
</dbReference>
<dbReference type="Gene3D" id="3.30.70.1230">
    <property type="entry name" value="Nucleotide cyclase"/>
    <property type="match status" value="1"/>
</dbReference>
<evidence type="ECO:0000256" key="1">
    <source>
        <dbReference type="ARBA" id="ARBA00023239"/>
    </source>
</evidence>
<dbReference type="AlphaFoldDB" id="A0ABD1CJP0"/>
<accession>A0ABD1CJP0</accession>
<dbReference type="Pfam" id="PF00211">
    <property type="entry name" value="Guanylate_cyc"/>
    <property type="match status" value="1"/>
</dbReference>
<dbReference type="GO" id="GO:0016829">
    <property type="term" value="F:lyase activity"/>
    <property type="evidence" value="ECO:0007669"/>
    <property type="project" value="UniProtKB-KW"/>
</dbReference>
<feature type="domain" description="Guanylate cyclase" evidence="2">
    <location>
        <begin position="2"/>
        <end position="36"/>
    </location>
</feature>
<sequence length="43" mass="4665">TTENTAKVLMAAGYSCECRGPIPVKGKGILTTYFVKTPFDDKI</sequence>
<dbReference type="InterPro" id="IPR001054">
    <property type="entry name" value="A/G_cyclase"/>
</dbReference>
<name>A0ABD1CJP0_CULPP</name>
<protein>
    <recommendedName>
        <fullName evidence="2">Guanylate cyclase domain-containing protein</fullName>
    </recommendedName>
</protein>
<feature type="non-terminal residue" evidence="3">
    <location>
        <position position="1"/>
    </location>
</feature>
<reference evidence="3 4" key="1">
    <citation type="submission" date="2024-05" db="EMBL/GenBank/DDBJ databases">
        <title>Culex pipiens pipiens assembly and annotation.</title>
        <authorList>
            <person name="Alout H."/>
            <person name="Durand T."/>
        </authorList>
    </citation>
    <scope>NUCLEOTIDE SEQUENCE [LARGE SCALE GENOMIC DNA]</scope>
    <source>
        <strain evidence="3">HA-2024</strain>
        <tissue evidence="3">Whole body</tissue>
    </source>
</reference>
<gene>
    <name evidence="3" type="ORF">pipiens_016866</name>
</gene>
<proteinExistence type="predicted"/>
<organism evidence="3 4">
    <name type="scientific">Culex pipiens pipiens</name>
    <name type="common">Northern house mosquito</name>
    <dbReference type="NCBI Taxonomy" id="38569"/>
    <lineage>
        <taxon>Eukaryota</taxon>
        <taxon>Metazoa</taxon>
        <taxon>Ecdysozoa</taxon>
        <taxon>Arthropoda</taxon>
        <taxon>Hexapoda</taxon>
        <taxon>Insecta</taxon>
        <taxon>Pterygota</taxon>
        <taxon>Neoptera</taxon>
        <taxon>Endopterygota</taxon>
        <taxon>Diptera</taxon>
        <taxon>Nematocera</taxon>
        <taxon>Culicoidea</taxon>
        <taxon>Culicidae</taxon>
        <taxon>Culicinae</taxon>
        <taxon>Culicini</taxon>
        <taxon>Culex</taxon>
        <taxon>Culex</taxon>
    </lineage>
</organism>
<comment type="caution">
    <text evidence="3">The sequence shown here is derived from an EMBL/GenBank/DDBJ whole genome shotgun (WGS) entry which is preliminary data.</text>
</comment>
<keyword evidence="1" id="KW-0456">Lyase</keyword>